<dbReference type="Pfam" id="PF00375">
    <property type="entry name" value="SDF"/>
    <property type="match status" value="1"/>
</dbReference>
<evidence type="ECO:0000256" key="6">
    <source>
        <dbReference type="ARBA" id="ARBA00023136"/>
    </source>
</evidence>
<dbReference type="Gene3D" id="1.10.3860.10">
    <property type="entry name" value="Sodium:dicarboxylate symporter"/>
    <property type="match status" value="1"/>
</dbReference>
<evidence type="ECO:0000256" key="3">
    <source>
        <dbReference type="ARBA" id="ARBA00022448"/>
    </source>
</evidence>
<dbReference type="PRINTS" id="PR00173">
    <property type="entry name" value="EDTRNSPORT"/>
</dbReference>
<keyword evidence="4 7" id="KW-0812">Transmembrane</keyword>
<dbReference type="AlphaFoldDB" id="A0ABD2P7U0"/>
<keyword evidence="5 7" id="KW-1133">Transmembrane helix</keyword>
<dbReference type="InterPro" id="IPR036458">
    <property type="entry name" value="Na:dicarbo_symporter_sf"/>
</dbReference>
<keyword evidence="3 7" id="KW-0813">Transport</keyword>
<dbReference type="Proteomes" id="UP001516400">
    <property type="component" value="Unassembled WGS sequence"/>
</dbReference>
<evidence type="ECO:0000256" key="7">
    <source>
        <dbReference type="RuleBase" id="RU361216"/>
    </source>
</evidence>
<dbReference type="GO" id="GO:0016020">
    <property type="term" value="C:membrane"/>
    <property type="evidence" value="ECO:0007669"/>
    <property type="project" value="UniProtKB-SubCell"/>
</dbReference>
<evidence type="ECO:0000256" key="2">
    <source>
        <dbReference type="ARBA" id="ARBA00006148"/>
    </source>
</evidence>
<evidence type="ECO:0000313" key="9">
    <source>
        <dbReference type="Proteomes" id="UP001516400"/>
    </source>
</evidence>
<comment type="caution">
    <text evidence="7">Lacks conserved residue(s) required for the propagation of feature annotation.</text>
</comment>
<organism evidence="8 9">
    <name type="scientific">Cryptolaemus montrouzieri</name>
    <dbReference type="NCBI Taxonomy" id="559131"/>
    <lineage>
        <taxon>Eukaryota</taxon>
        <taxon>Metazoa</taxon>
        <taxon>Ecdysozoa</taxon>
        <taxon>Arthropoda</taxon>
        <taxon>Hexapoda</taxon>
        <taxon>Insecta</taxon>
        <taxon>Pterygota</taxon>
        <taxon>Neoptera</taxon>
        <taxon>Endopterygota</taxon>
        <taxon>Coleoptera</taxon>
        <taxon>Polyphaga</taxon>
        <taxon>Cucujiformia</taxon>
        <taxon>Coccinelloidea</taxon>
        <taxon>Coccinellidae</taxon>
        <taxon>Scymninae</taxon>
        <taxon>Scymnini</taxon>
        <taxon>Cryptolaemus</taxon>
    </lineage>
</organism>
<dbReference type="PANTHER" id="PTHR11958:SF63">
    <property type="entry name" value="AMINO ACID TRANSPORTER"/>
    <property type="match status" value="1"/>
</dbReference>
<name>A0ABD2P7U0_9CUCU</name>
<dbReference type="PANTHER" id="PTHR11958">
    <property type="entry name" value="SODIUM/DICARBOXYLATE SYMPORTER-RELATED"/>
    <property type="match status" value="1"/>
</dbReference>
<feature type="transmembrane region" description="Helical" evidence="7">
    <location>
        <begin position="52"/>
        <end position="76"/>
    </location>
</feature>
<sequence>MAGFVRRNLLTLLTIVGVLGGAALGFLLRQVGSGSGQWDKRSVMYLAFPGEVFLRMLKCLIIPLLVTSVVTAIGSLDLSLSKKIAFRAIAYYSATTVCAVILGIILVTTIRPGVGLKPLDDDTDQPKMRHVTTQDTLLDLIR</sequence>
<dbReference type="SUPFAM" id="SSF118215">
    <property type="entry name" value="Proton glutamate symport protein"/>
    <property type="match status" value="1"/>
</dbReference>
<proteinExistence type="inferred from homology"/>
<gene>
    <name evidence="8" type="ORF">HHI36_001451</name>
</gene>
<evidence type="ECO:0000256" key="4">
    <source>
        <dbReference type="ARBA" id="ARBA00022692"/>
    </source>
</evidence>
<protein>
    <recommendedName>
        <fullName evidence="7">Amino acid transporter</fullName>
    </recommendedName>
</protein>
<dbReference type="InterPro" id="IPR050746">
    <property type="entry name" value="DAACS"/>
</dbReference>
<comment type="similarity">
    <text evidence="2 7">Belongs to the dicarboxylate/amino acid:cation symporter (DAACS) (TC 2.A.23) family.</text>
</comment>
<dbReference type="InterPro" id="IPR001991">
    <property type="entry name" value="Na-dicarboxylate_symporter"/>
</dbReference>
<evidence type="ECO:0000313" key="8">
    <source>
        <dbReference type="EMBL" id="KAL3286965.1"/>
    </source>
</evidence>
<keyword evidence="6 7" id="KW-0472">Membrane</keyword>
<evidence type="ECO:0000256" key="1">
    <source>
        <dbReference type="ARBA" id="ARBA00004141"/>
    </source>
</evidence>
<dbReference type="GO" id="GO:0015293">
    <property type="term" value="F:symporter activity"/>
    <property type="evidence" value="ECO:0007669"/>
    <property type="project" value="UniProtKB-UniRule"/>
</dbReference>
<feature type="transmembrane region" description="Helical" evidence="7">
    <location>
        <begin position="88"/>
        <end position="110"/>
    </location>
</feature>
<keyword evidence="9" id="KW-1185">Reference proteome</keyword>
<accession>A0ABD2P7U0</accession>
<dbReference type="EMBL" id="JABFTP020000185">
    <property type="protein sequence ID" value="KAL3286965.1"/>
    <property type="molecule type" value="Genomic_DNA"/>
</dbReference>
<keyword evidence="7" id="KW-0769">Symport</keyword>
<evidence type="ECO:0000256" key="5">
    <source>
        <dbReference type="ARBA" id="ARBA00022989"/>
    </source>
</evidence>
<comment type="subcellular location">
    <subcellularLocation>
        <location evidence="1 7">Membrane</location>
        <topology evidence="1 7">Multi-pass membrane protein</topology>
    </subcellularLocation>
</comment>
<reference evidence="8 9" key="1">
    <citation type="journal article" date="2021" name="BMC Biol.">
        <title>Horizontally acquired antibacterial genes associated with adaptive radiation of ladybird beetles.</title>
        <authorList>
            <person name="Li H.S."/>
            <person name="Tang X.F."/>
            <person name="Huang Y.H."/>
            <person name="Xu Z.Y."/>
            <person name="Chen M.L."/>
            <person name="Du X.Y."/>
            <person name="Qiu B.Y."/>
            <person name="Chen P.T."/>
            <person name="Zhang W."/>
            <person name="Slipinski A."/>
            <person name="Escalona H.E."/>
            <person name="Waterhouse R.M."/>
            <person name="Zwick A."/>
            <person name="Pang H."/>
        </authorList>
    </citation>
    <scope>NUCLEOTIDE SEQUENCE [LARGE SCALE GENOMIC DNA]</scope>
    <source>
        <strain evidence="8">SYSU2018</strain>
    </source>
</reference>
<comment type="caution">
    <text evidence="8">The sequence shown here is derived from an EMBL/GenBank/DDBJ whole genome shotgun (WGS) entry which is preliminary data.</text>
</comment>